<dbReference type="AlphaFoldDB" id="A0A833JED4"/>
<evidence type="ECO:0000256" key="1">
    <source>
        <dbReference type="SAM" id="Phobius"/>
    </source>
</evidence>
<evidence type="ECO:0000313" key="2">
    <source>
        <dbReference type="EMBL" id="KAB8029794.1"/>
    </source>
</evidence>
<proteinExistence type="predicted"/>
<keyword evidence="3" id="KW-1185">Reference proteome</keyword>
<dbReference type="RefSeq" id="WP_152213137.1">
    <property type="nucleotide sequence ID" value="NZ_WFLN01000007.1"/>
</dbReference>
<reference evidence="2 3" key="1">
    <citation type="submission" date="2019-10" db="EMBL/GenBank/DDBJ databases">
        <title>New genus of Silvanigrellaceae.</title>
        <authorList>
            <person name="Pitt A."/>
            <person name="Hahn M.W."/>
        </authorList>
    </citation>
    <scope>NUCLEOTIDE SEQUENCE [LARGE SCALE GENOMIC DNA]</scope>
    <source>
        <strain evidence="2 3">33A1-SZDP</strain>
    </source>
</reference>
<keyword evidence="1" id="KW-1133">Transmembrane helix</keyword>
<keyword evidence="1" id="KW-0472">Membrane</keyword>
<dbReference type="Proteomes" id="UP000442694">
    <property type="component" value="Unassembled WGS sequence"/>
</dbReference>
<name>A0A833JED4_9BACT</name>
<organism evidence="2 3">
    <name type="scientific">Fluviispira multicolorata</name>
    <dbReference type="NCBI Taxonomy" id="2654512"/>
    <lineage>
        <taxon>Bacteria</taxon>
        <taxon>Pseudomonadati</taxon>
        <taxon>Bdellovibrionota</taxon>
        <taxon>Oligoflexia</taxon>
        <taxon>Silvanigrellales</taxon>
        <taxon>Silvanigrellaceae</taxon>
        <taxon>Fluviispira</taxon>
    </lineage>
</organism>
<protein>
    <recommendedName>
        <fullName evidence="4">Outer membrane protein beta-barrel domain-containing protein</fullName>
    </recommendedName>
</protein>
<dbReference type="EMBL" id="WFLN01000007">
    <property type="protein sequence ID" value="KAB8029794.1"/>
    <property type="molecule type" value="Genomic_DNA"/>
</dbReference>
<comment type="caution">
    <text evidence="2">The sequence shown here is derived from an EMBL/GenBank/DDBJ whole genome shotgun (WGS) entry which is preliminary data.</text>
</comment>
<keyword evidence="1" id="KW-0812">Transmembrane</keyword>
<evidence type="ECO:0000313" key="3">
    <source>
        <dbReference type="Proteomes" id="UP000442694"/>
    </source>
</evidence>
<accession>A0A833JED4</accession>
<sequence>MQYKKKNEQTERQNTSIQRYKRVVVGTEKDCKKKNKNKSGKKFIFYNTHHAIRSPSFFSFVKLISLLLLSFNSNTLYAQDETEENTSYTPVFRSGHTLSLLTSWDHSTWNVSQNSASSFGTISSLSETRLGVGLYLRYAYHINIVSNFGFFLGTTAGLLLPVSNYGSLKPVYGYAFPTVMGGLSLNFSQNYRLLTGAEYGAAWFPDMTILTDTTSTAASTSRALAPVPDVFSYFVGLDYFYKKNLALSFQTGYRLTKITCLNNCSSTSFLNTLSINNKSIFAQLGLTFQVSEFR</sequence>
<feature type="transmembrane region" description="Helical" evidence="1">
    <location>
        <begin position="138"/>
        <end position="160"/>
    </location>
</feature>
<gene>
    <name evidence="2" type="ORF">GCL57_09645</name>
</gene>
<evidence type="ECO:0008006" key="4">
    <source>
        <dbReference type="Google" id="ProtNLM"/>
    </source>
</evidence>